<evidence type="ECO:0000313" key="4">
    <source>
        <dbReference type="EMBL" id="MRH01156.1"/>
    </source>
</evidence>
<evidence type="ECO:0000259" key="3">
    <source>
        <dbReference type="Pfam" id="PF07859"/>
    </source>
</evidence>
<dbReference type="Proteomes" id="UP000437931">
    <property type="component" value="Unassembled WGS sequence"/>
</dbReference>
<dbReference type="GO" id="GO:0016787">
    <property type="term" value="F:hydrolase activity"/>
    <property type="evidence" value="ECO:0007669"/>
    <property type="project" value="UniProtKB-KW"/>
</dbReference>
<sequence length="319" mass="34043">MYFDPDVVRFFAQAQQSGQPPMEELPLPQARAMMRGVAAQFGFPRVEMAEVRDLQAPGPAAPIPLRLYRPHGLDAGPAPTCLYAHGGGGVVGDLDSHDDVCRQLAARAGCQVLAVDYRLAPEHPAPAGIEDVIAVVHWVAAHPSEVGADPQRLAIAGDSMGGALAASAALDARDAGIALRCQILIYPLTDVRPDNPFPSRVHNAGIPPLTEAAMRYFDRQLLPDPSLASDWRISPVVAPDVAGLAPALVVLAERDALHDEGLHYAQRLREAGVETLVRVHPGMIHGFINMGSVMRVAGETLDLAALLLRQRLLPVAAQE</sequence>
<gene>
    <name evidence="4" type="ORF">GIY21_12750</name>
    <name evidence="5" type="ORF">GIY22_12300</name>
</gene>
<feature type="domain" description="Alpha/beta hydrolase fold-3" evidence="3">
    <location>
        <begin position="82"/>
        <end position="288"/>
    </location>
</feature>
<dbReference type="SUPFAM" id="SSF53474">
    <property type="entry name" value="alpha/beta-Hydrolases"/>
    <property type="match status" value="1"/>
</dbReference>
<dbReference type="RefSeq" id="WP_153751727.1">
    <property type="nucleotide sequence ID" value="NZ_WJPM01000009.1"/>
</dbReference>
<evidence type="ECO:0000256" key="1">
    <source>
        <dbReference type="ARBA" id="ARBA00010515"/>
    </source>
</evidence>
<comment type="similarity">
    <text evidence="1">Belongs to the 'GDXG' lipolytic enzyme family.</text>
</comment>
<name>A0A6N7QEC8_9XANT</name>
<evidence type="ECO:0000313" key="7">
    <source>
        <dbReference type="Proteomes" id="UP000439314"/>
    </source>
</evidence>
<evidence type="ECO:0000313" key="6">
    <source>
        <dbReference type="Proteomes" id="UP000437931"/>
    </source>
</evidence>
<dbReference type="Proteomes" id="UP000439314">
    <property type="component" value="Unassembled WGS sequence"/>
</dbReference>
<keyword evidence="2 4" id="KW-0378">Hydrolase</keyword>
<dbReference type="InterPro" id="IPR050300">
    <property type="entry name" value="GDXG_lipolytic_enzyme"/>
</dbReference>
<dbReference type="AlphaFoldDB" id="A0A6N7QEC8"/>
<dbReference type="InterPro" id="IPR013094">
    <property type="entry name" value="AB_hydrolase_3"/>
</dbReference>
<evidence type="ECO:0000256" key="2">
    <source>
        <dbReference type="ARBA" id="ARBA00022801"/>
    </source>
</evidence>
<reference evidence="6 7" key="1">
    <citation type="submission" date="2019-11" db="EMBL/GenBank/DDBJ databases">
        <title>First report of rice panicle blight caused by Xanthomonas sp. in Iran.</title>
        <authorList>
            <person name="Mirghasempour S.A."/>
            <person name="Huang S."/>
            <person name="Brady C.L."/>
            <person name="Studholme D.J."/>
        </authorList>
    </citation>
    <scope>NUCLEOTIDE SEQUENCE [LARGE SCALE GENOMIC DNA]</scope>
    <source>
        <strain evidence="4 7">ASD011</strain>
        <strain evidence="6">SAM114</strain>
    </source>
</reference>
<comment type="caution">
    <text evidence="4">The sequence shown here is derived from an EMBL/GenBank/DDBJ whole genome shotgun (WGS) entry which is preliminary data.</text>
</comment>
<dbReference type="PANTHER" id="PTHR48081:SF8">
    <property type="entry name" value="ALPHA_BETA HYDROLASE FOLD-3 DOMAIN-CONTAINING PROTEIN-RELATED"/>
    <property type="match status" value="1"/>
</dbReference>
<dbReference type="InterPro" id="IPR029058">
    <property type="entry name" value="AB_hydrolase_fold"/>
</dbReference>
<dbReference type="EMBL" id="WJPN01000010">
    <property type="protein sequence ID" value="MRH01156.1"/>
    <property type="molecule type" value="Genomic_DNA"/>
</dbReference>
<dbReference type="FunFam" id="3.40.50.1820:FF:000089">
    <property type="entry name" value="Alpha/beta hydrolase"/>
    <property type="match status" value="1"/>
</dbReference>
<dbReference type="EMBL" id="WJPM01000009">
    <property type="protein sequence ID" value="MRH75407.1"/>
    <property type="molecule type" value="Genomic_DNA"/>
</dbReference>
<keyword evidence="6" id="KW-1185">Reference proteome</keyword>
<dbReference type="Gene3D" id="3.40.50.1820">
    <property type="entry name" value="alpha/beta hydrolase"/>
    <property type="match status" value="1"/>
</dbReference>
<reference evidence="5" key="2">
    <citation type="journal article" date="2020" name="Plant Dis.">
        <title>A Grain Rot of Rice in Iran Caused by a Xanthomonas Strain Closely Related to X. sacchari.</title>
        <authorList>
            <person name="Mirghasempour S.A."/>
            <person name="Huang S."/>
            <person name="Studholme D.J."/>
            <person name="Brady C.L."/>
        </authorList>
    </citation>
    <scope>NUCLEOTIDE SEQUENCE</scope>
    <source>
        <strain evidence="5">SAM114</strain>
    </source>
</reference>
<dbReference type="PANTHER" id="PTHR48081">
    <property type="entry name" value="AB HYDROLASE SUPERFAMILY PROTEIN C4A8.06C"/>
    <property type="match status" value="1"/>
</dbReference>
<protein>
    <submittedName>
        <fullName evidence="4">Alpha/beta hydrolase fold domain-containing protein</fullName>
    </submittedName>
</protein>
<accession>A0A6N7QEC8</accession>
<organism evidence="4 7">
    <name type="scientific">Xanthomonas sontii</name>
    <dbReference type="NCBI Taxonomy" id="2650745"/>
    <lineage>
        <taxon>Bacteria</taxon>
        <taxon>Pseudomonadati</taxon>
        <taxon>Pseudomonadota</taxon>
        <taxon>Gammaproteobacteria</taxon>
        <taxon>Lysobacterales</taxon>
        <taxon>Lysobacteraceae</taxon>
        <taxon>Xanthomonas</taxon>
    </lineage>
</organism>
<dbReference type="Pfam" id="PF07859">
    <property type="entry name" value="Abhydrolase_3"/>
    <property type="match status" value="1"/>
</dbReference>
<proteinExistence type="inferred from homology"/>
<evidence type="ECO:0000313" key="5">
    <source>
        <dbReference type="EMBL" id="MRH75407.1"/>
    </source>
</evidence>